<name>A0A1R1PTQ1_ZANCU</name>
<evidence type="ECO:0000313" key="4">
    <source>
        <dbReference type="Proteomes" id="UP000188320"/>
    </source>
</evidence>
<dbReference type="InterPro" id="IPR001623">
    <property type="entry name" value="DnaJ_domain"/>
</dbReference>
<evidence type="ECO:0000259" key="2">
    <source>
        <dbReference type="PROSITE" id="PS50076"/>
    </source>
</evidence>
<reference evidence="4" key="1">
    <citation type="submission" date="2017-01" db="EMBL/GenBank/DDBJ databases">
        <authorList>
            <person name="Wang Y."/>
            <person name="White M."/>
            <person name="Kvist S."/>
            <person name="Moncalvo J.-M."/>
        </authorList>
    </citation>
    <scope>NUCLEOTIDE SEQUENCE [LARGE SCALE GENOMIC DNA]</scope>
    <source>
        <strain evidence="4">COL-18-3</strain>
    </source>
</reference>
<feature type="compositionally biased region" description="Polar residues" evidence="1">
    <location>
        <begin position="60"/>
        <end position="73"/>
    </location>
</feature>
<keyword evidence="4" id="KW-1185">Reference proteome</keyword>
<gene>
    <name evidence="3" type="ORF">AX774_g2140</name>
</gene>
<dbReference type="OrthoDB" id="445556at2759"/>
<dbReference type="InterPro" id="IPR036869">
    <property type="entry name" value="J_dom_sf"/>
</dbReference>
<dbReference type="Gene3D" id="1.10.287.110">
    <property type="entry name" value="DnaJ domain"/>
    <property type="match status" value="1"/>
</dbReference>
<dbReference type="Proteomes" id="UP000188320">
    <property type="component" value="Unassembled WGS sequence"/>
</dbReference>
<protein>
    <recommendedName>
        <fullName evidence="2">J domain-containing protein</fullName>
    </recommendedName>
</protein>
<feature type="region of interest" description="Disordered" evidence="1">
    <location>
        <begin position="48"/>
        <end position="74"/>
    </location>
</feature>
<sequence>MARAQQSQILNPYEILGVTTGSTMAEIKQKYYQLCKIHHPDKVLGEMNRNMKCSGGDQGGNSKTAASSQSHGKQATEKFKQIKWAYDALTSKTSFKYSDNPVEYRNNIYKYSREYTAYHDNFYHDFGKNYGYQYGPSNSEPETVKKNFIFGMGLIGATVVAEQNLKIHEEAAALLDKAKMASRGVELREIGSSMLRNIYADGSKAKSNYLVFENTELSASANSSTNSNGIRQAEVGGRQYDDSVDGVKVYLRPNKDEQLMRFLITYDGSPAPERVSFPYGKFKEFSIVNGTQIVEVEHE</sequence>
<dbReference type="SMART" id="SM00271">
    <property type="entry name" value="DnaJ"/>
    <property type="match status" value="1"/>
</dbReference>
<dbReference type="AlphaFoldDB" id="A0A1R1PTQ1"/>
<proteinExistence type="predicted"/>
<evidence type="ECO:0000256" key="1">
    <source>
        <dbReference type="SAM" id="MobiDB-lite"/>
    </source>
</evidence>
<comment type="caution">
    <text evidence="3">The sequence shown here is derived from an EMBL/GenBank/DDBJ whole genome shotgun (WGS) entry which is preliminary data.</text>
</comment>
<dbReference type="CDD" id="cd06257">
    <property type="entry name" value="DnaJ"/>
    <property type="match status" value="1"/>
</dbReference>
<dbReference type="InterPro" id="IPR050817">
    <property type="entry name" value="DjlA_DnaK_co-chaperone"/>
</dbReference>
<accession>A0A1R1PTQ1</accession>
<organism evidence="3 4">
    <name type="scientific">Zancudomyces culisetae</name>
    <name type="common">Gut fungus</name>
    <name type="synonym">Smittium culisetae</name>
    <dbReference type="NCBI Taxonomy" id="1213189"/>
    <lineage>
        <taxon>Eukaryota</taxon>
        <taxon>Fungi</taxon>
        <taxon>Fungi incertae sedis</taxon>
        <taxon>Zoopagomycota</taxon>
        <taxon>Kickxellomycotina</taxon>
        <taxon>Harpellomycetes</taxon>
        <taxon>Harpellales</taxon>
        <taxon>Legeriomycetaceae</taxon>
        <taxon>Zancudomyces</taxon>
    </lineage>
</organism>
<dbReference type="PRINTS" id="PR00625">
    <property type="entry name" value="JDOMAIN"/>
</dbReference>
<evidence type="ECO:0000313" key="3">
    <source>
        <dbReference type="EMBL" id="OMH84340.1"/>
    </source>
</evidence>
<dbReference type="EMBL" id="LSSK01000210">
    <property type="protein sequence ID" value="OMH84340.1"/>
    <property type="molecule type" value="Genomic_DNA"/>
</dbReference>
<dbReference type="PROSITE" id="PS50076">
    <property type="entry name" value="DNAJ_2"/>
    <property type="match status" value="1"/>
</dbReference>
<dbReference type="SUPFAM" id="SSF46565">
    <property type="entry name" value="Chaperone J-domain"/>
    <property type="match status" value="1"/>
</dbReference>
<dbReference type="PANTHER" id="PTHR24074">
    <property type="entry name" value="CO-CHAPERONE PROTEIN DJLA"/>
    <property type="match status" value="1"/>
</dbReference>
<feature type="domain" description="J" evidence="2">
    <location>
        <begin position="11"/>
        <end position="112"/>
    </location>
</feature>
<dbReference type="Pfam" id="PF00226">
    <property type="entry name" value="DnaJ"/>
    <property type="match status" value="1"/>
</dbReference>